<feature type="transmembrane region" description="Helical" evidence="1">
    <location>
        <begin position="334"/>
        <end position="355"/>
    </location>
</feature>
<keyword evidence="1" id="KW-0472">Membrane</keyword>
<dbReference type="HOGENOM" id="CLU_559945_0_0_5"/>
<sequence>MHRTDAYKLTVSGLALLALTLFAYPVLRVGTALEIDYNEGWNAYQQIRAMAGASLYSADTPLFVNNYPPLSFYLVGLLGTLIGNMVLAGRLLSLLAVAVIALSAAMVARAAGARRIDAVLSGSAALGMLSGFAADYVGVNDPQLLAQGLLCAGFAIYVHRRGGAARLPLVALLFATGLLCKHNVLALPLVTTIHLIWRGSNRDRALYLGTGLALAALALAVIEAKFGAGFFKNLLASRQYDAARGVILSTEMLDLLQAPIAVVGLYFLLGRDGRIATKVGAYLGLSLALAMGFSGGAGVDTNIFFDAMIACAMGAGPAVAWLRARPGSGPKACAALALAVHAGLLFHMPIALGRFGVDMAGDLKEREALFLDDVAWLKTVPGPAICESLLLCLKAGKPMWIDAYGATQAITNGRVPPDTLTGMLARHEVAVVQMVSRRAHPADDAKGAQSMPPRFINFADDVFDELDRSYQLRHTGITGRFYLPK</sequence>
<keyword evidence="3" id="KW-1185">Reference proteome</keyword>
<dbReference type="EMBL" id="AP007255">
    <property type="protein sequence ID" value="BAE51541.1"/>
    <property type="molecule type" value="Genomic_DNA"/>
</dbReference>
<proteinExistence type="predicted"/>
<protein>
    <submittedName>
        <fullName evidence="2">Uncharacterized protein</fullName>
    </submittedName>
</protein>
<gene>
    <name evidence="2" type="ordered locus">amb2737</name>
</gene>
<evidence type="ECO:0000313" key="2">
    <source>
        <dbReference type="EMBL" id="BAE51541.1"/>
    </source>
</evidence>
<reference evidence="2 3" key="1">
    <citation type="journal article" date="2005" name="DNA Res.">
        <title>Complete genome sequence of the facultative anaerobic magnetotactic bacterium Magnetospirillum sp. strain AMB-1.</title>
        <authorList>
            <person name="Matsunaga T."/>
            <person name="Okamura Y."/>
            <person name="Fukuda Y."/>
            <person name="Wahyudi A.T."/>
            <person name="Murase Y."/>
            <person name="Takeyama H."/>
        </authorList>
    </citation>
    <scope>NUCLEOTIDE SEQUENCE [LARGE SCALE GENOMIC DNA]</scope>
    <source>
        <strain evidence="3">ATCC 700264 / AMB-1</strain>
    </source>
</reference>
<keyword evidence="1" id="KW-0812">Transmembrane</keyword>
<dbReference type="STRING" id="342108.amb2737"/>
<evidence type="ECO:0000256" key="1">
    <source>
        <dbReference type="SAM" id="Phobius"/>
    </source>
</evidence>
<feature type="transmembrane region" description="Helical" evidence="1">
    <location>
        <begin position="279"/>
        <end position="297"/>
    </location>
</feature>
<evidence type="ECO:0000313" key="3">
    <source>
        <dbReference type="Proteomes" id="UP000007058"/>
    </source>
</evidence>
<accession>Q2W3N4</accession>
<keyword evidence="1" id="KW-1133">Transmembrane helix</keyword>
<feature type="transmembrane region" description="Helical" evidence="1">
    <location>
        <begin position="205"/>
        <end position="222"/>
    </location>
</feature>
<feature type="transmembrane region" description="Helical" evidence="1">
    <location>
        <begin position="242"/>
        <end position="267"/>
    </location>
</feature>
<dbReference type="RefSeq" id="WP_011385116.1">
    <property type="nucleotide sequence ID" value="NC_007626.1"/>
</dbReference>
<feature type="transmembrane region" description="Helical" evidence="1">
    <location>
        <begin position="70"/>
        <end position="87"/>
    </location>
</feature>
<dbReference type="Proteomes" id="UP000007058">
    <property type="component" value="Chromosome"/>
</dbReference>
<feature type="transmembrane region" description="Helical" evidence="1">
    <location>
        <begin position="303"/>
        <end position="322"/>
    </location>
</feature>
<feature type="transmembrane region" description="Helical" evidence="1">
    <location>
        <begin position="172"/>
        <end position="193"/>
    </location>
</feature>
<dbReference type="OrthoDB" id="128991at2"/>
<dbReference type="KEGG" id="mag:amb2737"/>
<organism evidence="2 3">
    <name type="scientific">Paramagnetospirillum magneticum (strain ATCC 700264 / AMB-1)</name>
    <name type="common">Magnetospirillum magneticum</name>
    <dbReference type="NCBI Taxonomy" id="342108"/>
    <lineage>
        <taxon>Bacteria</taxon>
        <taxon>Pseudomonadati</taxon>
        <taxon>Pseudomonadota</taxon>
        <taxon>Alphaproteobacteria</taxon>
        <taxon>Rhodospirillales</taxon>
        <taxon>Magnetospirillaceae</taxon>
        <taxon>Paramagnetospirillum</taxon>
    </lineage>
</organism>
<dbReference type="AlphaFoldDB" id="Q2W3N4"/>
<feature type="transmembrane region" description="Helical" evidence="1">
    <location>
        <begin position="94"/>
        <end position="112"/>
    </location>
</feature>
<name>Q2W3N4_PARM1</name>